<keyword evidence="3" id="KW-1185">Reference proteome</keyword>
<gene>
    <name evidence="2" type="ORF">BCR38DRAFT_414813</name>
</gene>
<dbReference type="Pfam" id="PF08881">
    <property type="entry name" value="CVNH"/>
    <property type="match status" value="1"/>
</dbReference>
<evidence type="ECO:0000313" key="2">
    <source>
        <dbReference type="EMBL" id="ORY55630.1"/>
    </source>
</evidence>
<dbReference type="OrthoDB" id="4672515at2759"/>
<dbReference type="InterPro" id="IPR011058">
    <property type="entry name" value="Cyanovirin-N"/>
</dbReference>
<feature type="domain" description="Cyanovirin-N" evidence="1">
    <location>
        <begin position="24"/>
        <end position="83"/>
    </location>
</feature>
<dbReference type="STRING" id="1141098.A0A1Y2D8N7"/>
<evidence type="ECO:0000259" key="1">
    <source>
        <dbReference type="Pfam" id="PF08881"/>
    </source>
</evidence>
<comment type="caution">
    <text evidence="2">The sequence shown here is derived from an EMBL/GenBank/DDBJ whole genome shotgun (WGS) entry which is preliminary data.</text>
</comment>
<dbReference type="Proteomes" id="UP000193689">
    <property type="component" value="Unassembled WGS sequence"/>
</dbReference>
<protein>
    <recommendedName>
        <fullName evidence="1">Cyanovirin-N domain-containing protein</fullName>
    </recommendedName>
</protein>
<organism evidence="2 3">
    <name type="scientific">Pseudomassariella vexata</name>
    <dbReference type="NCBI Taxonomy" id="1141098"/>
    <lineage>
        <taxon>Eukaryota</taxon>
        <taxon>Fungi</taxon>
        <taxon>Dikarya</taxon>
        <taxon>Ascomycota</taxon>
        <taxon>Pezizomycotina</taxon>
        <taxon>Sordariomycetes</taxon>
        <taxon>Xylariomycetidae</taxon>
        <taxon>Amphisphaeriales</taxon>
        <taxon>Pseudomassariaceae</taxon>
        <taxon>Pseudomassariella</taxon>
    </lineage>
</organism>
<dbReference type="AlphaFoldDB" id="A0A1Y2D8N7"/>
<reference evidence="2 3" key="1">
    <citation type="submission" date="2016-07" db="EMBL/GenBank/DDBJ databases">
        <title>Pervasive Adenine N6-methylation of Active Genes in Fungi.</title>
        <authorList>
            <consortium name="DOE Joint Genome Institute"/>
            <person name="Mondo S.J."/>
            <person name="Dannebaum R.O."/>
            <person name="Kuo R.C."/>
            <person name="Labutti K."/>
            <person name="Haridas S."/>
            <person name="Kuo A."/>
            <person name="Salamov A."/>
            <person name="Ahrendt S.R."/>
            <person name="Lipzen A."/>
            <person name="Sullivan W."/>
            <person name="Andreopoulos W.B."/>
            <person name="Clum A."/>
            <person name="Lindquist E."/>
            <person name="Daum C."/>
            <person name="Ramamoorthy G.K."/>
            <person name="Gryganskyi A."/>
            <person name="Culley D."/>
            <person name="Magnuson J.K."/>
            <person name="James T.Y."/>
            <person name="O'Malley M.A."/>
            <person name="Stajich J.E."/>
            <person name="Spatafora J.W."/>
            <person name="Visel A."/>
            <person name="Grigoriev I.V."/>
        </authorList>
    </citation>
    <scope>NUCLEOTIDE SEQUENCE [LARGE SCALE GENOMIC DNA]</scope>
    <source>
        <strain evidence="2 3">CBS 129021</strain>
    </source>
</reference>
<dbReference type="Gene3D" id="2.30.60.10">
    <property type="entry name" value="Cyanovirin-N"/>
    <property type="match status" value="1"/>
</dbReference>
<dbReference type="GeneID" id="63775187"/>
<dbReference type="SUPFAM" id="SSF51322">
    <property type="entry name" value="Cyanovirin-N"/>
    <property type="match status" value="1"/>
</dbReference>
<dbReference type="RefSeq" id="XP_040709688.1">
    <property type="nucleotide sequence ID" value="XM_040858975.1"/>
</dbReference>
<dbReference type="InterPro" id="IPR036673">
    <property type="entry name" value="Cyanovirin-N_sf"/>
</dbReference>
<accession>A0A1Y2D8N7</accession>
<evidence type="ECO:0000313" key="3">
    <source>
        <dbReference type="Proteomes" id="UP000193689"/>
    </source>
</evidence>
<name>A0A1Y2D8N7_9PEZI</name>
<proteinExistence type="predicted"/>
<dbReference type="InParanoid" id="A0A1Y2D8N7"/>
<dbReference type="EMBL" id="MCFJ01000026">
    <property type="protein sequence ID" value="ORY55630.1"/>
    <property type="molecule type" value="Genomic_DNA"/>
</dbReference>
<sequence length="178" mass="19821">MEFATIGPGSHVYYTDHVCKVNAATSLNLNHCITNQNGVMKPKKEKFGRSCNYCSIKKDGHALRCACANEKGEWVDSEIDLNQGFLYNWFGYLSCFNTYETQYKRKYPCKGANWQPSPGENDTACSKGCPQPCDHSIQCGYDKAELVGNFTHDGGMGIDGFDLPENSTALVPEHLKRS</sequence>